<dbReference type="EMBL" id="FNHQ01000011">
    <property type="protein sequence ID" value="SDM67736.1"/>
    <property type="molecule type" value="Genomic_DNA"/>
</dbReference>
<keyword evidence="2" id="KW-0479">Metal-binding</keyword>
<dbReference type="SUPFAM" id="SSF54862">
    <property type="entry name" value="4Fe-4S ferredoxins"/>
    <property type="match status" value="1"/>
</dbReference>
<evidence type="ECO:0000256" key="2">
    <source>
        <dbReference type="ARBA" id="ARBA00022723"/>
    </source>
</evidence>
<dbReference type="RefSeq" id="WP_091649686.1">
    <property type="nucleotide sequence ID" value="NZ_FNHQ01000011.1"/>
</dbReference>
<dbReference type="Proteomes" id="UP000199309">
    <property type="component" value="Unassembled WGS sequence"/>
</dbReference>
<dbReference type="AlphaFoldDB" id="A0A1G9V6N9"/>
<evidence type="ECO:0000313" key="7">
    <source>
        <dbReference type="Proteomes" id="UP000199309"/>
    </source>
</evidence>
<reference evidence="6 7" key="1">
    <citation type="submission" date="2016-10" db="EMBL/GenBank/DDBJ databases">
        <authorList>
            <person name="de Groot N.N."/>
        </authorList>
    </citation>
    <scope>NUCLEOTIDE SEQUENCE [LARGE SCALE GENOMIC DNA]</scope>
    <source>
        <strain evidence="6 7">DSM 16981</strain>
    </source>
</reference>
<gene>
    <name evidence="6" type="ORF">SAMN05660299_01345</name>
</gene>
<keyword evidence="7" id="KW-1185">Reference proteome</keyword>
<dbReference type="STRING" id="349095.SAMN05660299_01345"/>
<dbReference type="OrthoDB" id="9800260at2"/>
<dbReference type="Gene3D" id="3.30.70.20">
    <property type="match status" value="1"/>
</dbReference>
<evidence type="ECO:0000256" key="1">
    <source>
        <dbReference type="ARBA" id="ARBA00022448"/>
    </source>
</evidence>
<proteinExistence type="predicted"/>
<dbReference type="PANTHER" id="PTHR43082">
    <property type="entry name" value="FERREDOXIN-LIKE"/>
    <property type="match status" value="1"/>
</dbReference>
<evidence type="ECO:0000256" key="3">
    <source>
        <dbReference type="ARBA" id="ARBA00022982"/>
    </source>
</evidence>
<dbReference type="GO" id="GO:0051536">
    <property type="term" value="F:iron-sulfur cluster binding"/>
    <property type="evidence" value="ECO:0007669"/>
    <property type="project" value="UniProtKB-KW"/>
</dbReference>
<accession>A0A1G9V6N9</accession>
<sequence length="94" mass="10733">MAKMSIDDKLGTLKFTTNEEKSHIIINEDFTDEKEIMRIVKACPAELYKYENGKLVFSHEGCLECGTCRVLSHGKVIKSWEYPESGYGVEFHQG</sequence>
<keyword evidence="3" id="KW-0249">Electron transport</keyword>
<keyword evidence="1" id="KW-0813">Transport</keyword>
<name>A0A1G9V6N9_9FIRM</name>
<organism evidence="6 7">
    <name type="scientific">Megasphaera paucivorans</name>
    <dbReference type="NCBI Taxonomy" id="349095"/>
    <lineage>
        <taxon>Bacteria</taxon>
        <taxon>Bacillati</taxon>
        <taxon>Bacillota</taxon>
        <taxon>Negativicutes</taxon>
        <taxon>Veillonellales</taxon>
        <taxon>Veillonellaceae</taxon>
        <taxon>Megasphaera</taxon>
    </lineage>
</organism>
<dbReference type="PANTHER" id="PTHR43082:SF3">
    <property type="entry name" value="FERREDOXIN-LIKE PROTEIN YDIT"/>
    <property type="match status" value="1"/>
</dbReference>
<keyword evidence="4" id="KW-0408">Iron</keyword>
<dbReference type="InterPro" id="IPR012206">
    <property type="entry name" value="Fd_FixX"/>
</dbReference>
<evidence type="ECO:0000313" key="6">
    <source>
        <dbReference type="EMBL" id="SDM67736.1"/>
    </source>
</evidence>
<evidence type="ECO:0000256" key="5">
    <source>
        <dbReference type="ARBA" id="ARBA00023014"/>
    </source>
</evidence>
<protein>
    <submittedName>
        <fullName evidence="6">Ferredoxin like protein</fullName>
    </submittedName>
</protein>
<keyword evidence="5" id="KW-0411">Iron-sulfur</keyword>
<dbReference type="PIRSF" id="PIRSF036548">
    <property type="entry name" value="Fdx_FixX"/>
    <property type="match status" value="1"/>
</dbReference>
<evidence type="ECO:0000256" key="4">
    <source>
        <dbReference type="ARBA" id="ARBA00023004"/>
    </source>
</evidence>
<dbReference type="GO" id="GO:0005506">
    <property type="term" value="F:iron ion binding"/>
    <property type="evidence" value="ECO:0007669"/>
    <property type="project" value="InterPro"/>
</dbReference>